<comment type="caution">
    <text evidence="2">The sequence shown here is derived from an EMBL/GenBank/DDBJ whole genome shotgun (WGS) entry which is preliminary data.</text>
</comment>
<name>A0AAN6FE08_9PEZI</name>
<dbReference type="Proteomes" id="UP001168146">
    <property type="component" value="Unassembled WGS sequence"/>
</dbReference>
<dbReference type="SUPFAM" id="SSF54518">
    <property type="entry name" value="Tubby C-terminal domain-like"/>
    <property type="match status" value="1"/>
</dbReference>
<dbReference type="InterPro" id="IPR025659">
    <property type="entry name" value="Tubby-like_C"/>
</dbReference>
<dbReference type="Gene3D" id="2.40.160.200">
    <property type="entry name" value="LURP1-related"/>
    <property type="match status" value="1"/>
</dbReference>
<sequence length="239" mass="26623">MAPTLLACNPCLGPQPTTSQLYSPNQTTLVMKEKVFSITGEDFTVRTVDGHDVCHCKGKVVSAHDSKKFTDTNGADLFTLKNKMFALNRSFHGETGRAHHDFEVKGHWKMIGSRSTVTFKNASDGTDVELEVKGDWMDKSADITFAGREVAKISRSFFNVRQLMGDSQSNKREFNRHAQERCSNDRLHTLDRRGGAQSLQAVQLTDPEQYQVTVAPNVDLSLIAAICVSLDEQQEEAKK</sequence>
<protein>
    <recommendedName>
        <fullName evidence="4">Tubby C-terminal domain-containing protein</fullName>
    </recommendedName>
</protein>
<gene>
    <name evidence="2" type="ORF">LTR82_012186</name>
</gene>
<dbReference type="InterPro" id="IPR007612">
    <property type="entry name" value="LOR"/>
</dbReference>
<dbReference type="AlphaFoldDB" id="A0AAN6FE08"/>
<evidence type="ECO:0008006" key="4">
    <source>
        <dbReference type="Google" id="ProtNLM"/>
    </source>
</evidence>
<dbReference type="PANTHER" id="PTHR31087:SF161">
    <property type="entry name" value="TUBBY C 2 FAMILY PROTEIN"/>
    <property type="match status" value="1"/>
</dbReference>
<evidence type="ECO:0000313" key="3">
    <source>
        <dbReference type="Proteomes" id="UP001168146"/>
    </source>
</evidence>
<accession>A0AAN6FE08</accession>
<organism evidence="2 3">
    <name type="scientific">Friedmanniomyces endolithicus</name>
    <dbReference type="NCBI Taxonomy" id="329885"/>
    <lineage>
        <taxon>Eukaryota</taxon>
        <taxon>Fungi</taxon>
        <taxon>Dikarya</taxon>
        <taxon>Ascomycota</taxon>
        <taxon>Pezizomycotina</taxon>
        <taxon>Dothideomycetes</taxon>
        <taxon>Dothideomycetidae</taxon>
        <taxon>Mycosphaerellales</taxon>
        <taxon>Teratosphaeriaceae</taxon>
        <taxon>Friedmanniomyces</taxon>
    </lineage>
</organism>
<dbReference type="Pfam" id="PF04525">
    <property type="entry name" value="LOR"/>
    <property type="match status" value="1"/>
</dbReference>
<dbReference type="InterPro" id="IPR038595">
    <property type="entry name" value="LOR_sf"/>
</dbReference>
<dbReference type="EMBL" id="JASUXU010000048">
    <property type="protein sequence ID" value="KAK0316158.1"/>
    <property type="molecule type" value="Genomic_DNA"/>
</dbReference>
<evidence type="ECO:0000313" key="2">
    <source>
        <dbReference type="EMBL" id="KAK0316158.1"/>
    </source>
</evidence>
<evidence type="ECO:0000256" key="1">
    <source>
        <dbReference type="ARBA" id="ARBA00005437"/>
    </source>
</evidence>
<dbReference type="PANTHER" id="PTHR31087">
    <property type="match status" value="1"/>
</dbReference>
<proteinExistence type="inferred from homology"/>
<reference evidence="2" key="1">
    <citation type="submission" date="2021-12" db="EMBL/GenBank/DDBJ databases">
        <title>Black yeast isolated from Biological Soil Crust.</title>
        <authorList>
            <person name="Kurbessoian T."/>
        </authorList>
    </citation>
    <scope>NUCLEOTIDE SEQUENCE</scope>
    <source>
        <strain evidence="2">CCFEE 5208</strain>
    </source>
</reference>
<comment type="similarity">
    <text evidence="1">Belongs to the LOR family.</text>
</comment>